<dbReference type="PANTHER" id="PTHR34009:SF2">
    <property type="entry name" value="PROTEIN STAR"/>
    <property type="match status" value="1"/>
</dbReference>
<accession>A0A226EZ99</accession>
<comment type="caution">
    <text evidence="2">The sequence shown here is derived from an EMBL/GenBank/DDBJ whole genome shotgun (WGS) entry which is preliminary data.</text>
</comment>
<dbReference type="AlphaFoldDB" id="A0A226EZ99"/>
<dbReference type="Proteomes" id="UP000198287">
    <property type="component" value="Unassembled WGS sequence"/>
</dbReference>
<dbReference type="PANTHER" id="PTHR34009">
    <property type="entry name" value="PROTEIN STAR"/>
    <property type="match status" value="1"/>
</dbReference>
<dbReference type="Pfam" id="PF05050">
    <property type="entry name" value="Methyltransf_21"/>
    <property type="match status" value="1"/>
</dbReference>
<dbReference type="InterPro" id="IPR053202">
    <property type="entry name" value="EGF_Rcpt_Signaling_Reg"/>
</dbReference>
<protein>
    <submittedName>
        <fullName evidence="2">Protein Star</fullName>
    </submittedName>
</protein>
<dbReference type="GO" id="GO:0005886">
    <property type="term" value="C:plasma membrane"/>
    <property type="evidence" value="ECO:0007669"/>
    <property type="project" value="TreeGrafter"/>
</dbReference>
<proteinExistence type="predicted"/>
<reference evidence="2 3" key="1">
    <citation type="submission" date="2015-12" db="EMBL/GenBank/DDBJ databases">
        <title>The genome of Folsomia candida.</title>
        <authorList>
            <person name="Faddeeva A."/>
            <person name="Derks M.F."/>
            <person name="Anvar Y."/>
            <person name="Smit S."/>
            <person name="Van Straalen N."/>
            <person name="Roelofs D."/>
        </authorList>
    </citation>
    <scope>NUCLEOTIDE SEQUENCE [LARGE SCALE GENOMIC DNA]</scope>
    <source>
        <strain evidence="2 3">VU population</strain>
        <tissue evidence="2">Whole body</tissue>
    </source>
</reference>
<dbReference type="EMBL" id="LNIX01000001">
    <property type="protein sequence ID" value="OXA62191.1"/>
    <property type="molecule type" value="Genomic_DNA"/>
</dbReference>
<dbReference type="GO" id="GO:0016197">
    <property type="term" value="P:endosomal transport"/>
    <property type="evidence" value="ECO:0007669"/>
    <property type="project" value="TreeGrafter"/>
</dbReference>
<sequence length="191" mass="21884">MKCRAFEGDLLSKTLDLELYYNWTGILMEPDPTLFPKLIAKRRNAWLLNACLSPDPTPHNLDFLRKISKSSMNNSSQSDQDAMMPDRKSTYRDGKGHVWRKLRIPCFPLFSVTSALQVYTIDYLILDAQGLELQILLNIPWNDLKIHVILVNVQSIPEGPSGVKFFMHSKGFTLISSTGHFYMFANENFNP</sequence>
<organism evidence="2 3">
    <name type="scientific">Folsomia candida</name>
    <name type="common">Springtail</name>
    <dbReference type="NCBI Taxonomy" id="158441"/>
    <lineage>
        <taxon>Eukaryota</taxon>
        <taxon>Metazoa</taxon>
        <taxon>Ecdysozoa</taxon>
        <taxon>Arthropoda</taxon>
        <taxon>Hexapoda</taxon>
        <taxon>Collembola</taxon>
        <taxon>Entomobryomorpha</taxon>
        <taxon>Isotomoidea</taxon>
        <taxon>Isotomidae</taxon>
        <taxon>Proisotominae</taxon>
        <taxon>Folsomia</taxon>
    </lineage>
</organism>
<gene>
    <name evidence="2" type="ORF">Fcan01_02141</name>
</gene>
<feature type="domain" description="Methyltransferase FkbM" evidence="1">
    <location>
        <begin position="18"/>
        <end position="172"/>
    </location>
</feature>
<evidence type="ECO:0000259" key="1">
    <source>
        <dbReference type="Pfam" id="PF05050"/>
    </source>
</evidence>
<dbReference type="OMA" id="ISSTGHF"/>
<keyword evidence="3" id="KW-1185">Reference proteome</keyword>
<dbReference type="GO" id="GO:0031902">
    <property type="term" value="C:late endosome membrane"/>
    <property type="evidence" value="ECO:0007669"/>
    <property type="project" value="TreeGrafter"/>
</dbReference>
<dbReference type="GO" id="GO:0005794">
    <property type="term" value="C:Golgi apparatus"/>
    <property type="evidence" value="ECO:0007669"/>
    <property type="project" value="TreeGrafter"/>
</dbReference>
<dbReference type="OrthoDB" id="6357215at2759"/>
<name>A0A226EZ99_FOLCA</name>
<dbReference type="GO" id="GO:0005789">
    <property type="term" value="C:endoplasmic reticulum membrane"/>
    <property type="evidence" value="ECO:0007669"/>
    <property type="project" value="TreeGrafter"/>
</dbReference>
<dbReference type="InterPro" id="IPR006342">
    <property type="entry name" value="FkbM_mtfrase"/>
</dbReference>
<dbReference type="GO" id="GO:0006888">
    <property type="term" value="P:endoplasmic reticulum to Golgi vesicle-mediated transport"/>
    <property type="evidence" value="ECO:0007669"/>
    <property type="project" value="TreeGrafter"/>
</dbReference>
<evidence type="ECO:0000313" key="2">
    <source>
        <dbReference type="EMBL" id="OXA62191.1"/>
    </source>
</evidence>
<evidence type="ECO:0000313" key="3">
    <source>
        <dbReference type="Proteomes" id="UP000198287"/>
    </source>
</evidence>